<evidence type="ECO:0000313" key="1">
    <source>
        <dbReference type="EMBL" id="JAD43803.1"/>
    </source>
</evidence>
<sequence length="36" mass="4268">MHAVWIWSSATKVDAPMAQTEVWRRNRYPLVEIEVP</sequence>
<reference evidence="1" key="1">
    <citation type="submission" date="2014-09" db="EMBL/GenBank/DDBJ databases">
        <authorList>
            <person name="Magalhaes I.L.F."/>
            <person name="Oliveira U."/>
            <person name="Santos F.R."/>
            <person name="Vidigal T.H.D.A."/>
            <person name="Brescovit A.D."/>
            <person name="Santos A.J."/>
        </authorList>
    </citation>
    <scope>NUCLEOTIDE SEQUENCE</scope>
    <source>
        <tissue evidence="1">Shoot tissue taken approximately 20 cm above the soil surface</tissue>
    </source>
</reference>
<dbReference type="EMBL" id="GBRH01254092">
    <property type="protein sequence ID" value="JAD43803.1"/>
    <property type="molecule type" value="Transcribed_RNA"/>
</dbReference>
<dbReference type="AlphaFoldDB" id="A0A0A9A1H8"/>
<reference evidence="1" key="2">
    <citation type="journal article" date="2015" name="Data Brief">
        <title>Shoot transcriptome of the giant reed, Arundo donax.</title>
        <authorList>
            <person name="Barrero R.A."/>
            <person name="Guerrero F.D."/>
            <person name="Moolhuijzen P."/>
            <person name="Goolsby J.A."/>
            <person name="Tidwell J."/>
            <person name="Bellgard S.E."/>
            <person name="Bellgard M.I."/>
        </authorList>
    </citation>
    <scope>NUCLEOTIDE SEQUENCE</scope>
    <source>
        <tissue evidence="1">Shoot tissue taken approximately 20 cm above the soil surface</tissue>
    </source>
</reference>
<accession>A0A0A9A1H8</accession>
<name>A0A0A9A1H8_ARUDO</name>
<organism evidence="1">
    <name type="scientific">Arundo donax</name>
    <name type="common">Giant reed</name>
    <name type="synonym">Donax arundinaceus</name>
    <dbReference type="NCBI Taxonomy" id="35708"/>
    <lineage>
        <taxon>Eukaryota</taxon>
        <taxon>Viridiplantae</taxon>
        <taxon>Streptophyta</taxon>
        <taxon>Embryophyta</taxon>
        <taxon>Tracheophyta</taxon>
        <taxon>Spermatophyta</taxon>
        <taxon>Magnoliopsida</taxon>
        <taxon>Liliopsida</taxon>
        <taxon>Poales</taxon>
        <taxon>Poaceae</taxon>
        <taxon>PACMAD clade</taxon>
        <taxon>Arundinoideae</taxon>
        <taxon>Arundineae</taxon>
        <taxon>Arundo</taxon>
    </lineage>
</organism>
<proteinExistence type="predicted"/>
<protein>
    <submittedName>
        <fullName evidence="1">Uncharacterized protein</fullName>
    </submittedName>
</protein>